<comment type="caution">
    <text evidence="2">The sequence shown here is derived from an EMBL/GenBank/DDBJ whole genome shotgun (WGS) entry which is preliminary data.</text>
</comment>
<dbReference type="OrthoDB" id="1650379at2"/>
<sequence>MELQGTNYELIYDYREAFNEEAIEEKYVDLLAKYDFLVGDWGYGQLRLKGFYDDQNQKATFDTKISTLEDYIYEYCNFGCPYFVLKRID</sequence>
<evidence type="ECO:0000313" key="3">
    <source>
        <dbReference type="Proteomes" id="UP000316425"/>
    </source>
</evidence>
<feature type="disulfide bond" evidence="1">
    <location>
        <begin position="76"/>
        <end position="80"/>
    </location>
</feature>
<keyword evidence="1" id="KW-1015">Disulfide bond</keyword>
<dbReference type="RefSeq" id="WP_144089288.1">
    <property type="nucleotide sequence ID" value="NZ_VMHE01000022.1"/>
</dbReference>
<evidence type="ECO:0000313" key="2">
    <source>
        <dbReference type="EMBL" id="TSJ61895.1"/>
    </source>
</evidence>
<dbReference type="Gene3D" id="3.50.4.20">
    <property type="match status" value="1"/>
</dbReference>
<accession>A0A556PBY5</accession>
<dbReference type="EMBL" id="VMHE01000022">
    <property type="protein sequence ID" value="TSJ61895.1"/>
    <property type="molecule type" value="Genomic_DNA"/>
</dbReference>
<dbReference type="InterPro" id="IPR038141">
    <property type="entry name" value="YutD-like_sf"/>
</dbReference>
<dbReference type="AlphaFoldDB" id="A0A556PBY5"/>
<proteinExistence type="predicted"/>
<dbReference type="InterPro" id="IPR009370">
    <property type="entry name" value="YutD-like"/>
</dbReference>
<reference evidence="2 3" key="1">
    <citation type="submission" date="2019-07" db="EMBL/GenBank/DDBJ databases">
        <title>Allobacillus sp. nov. SKP isolated from shrimp paste of Euphausiacea.</title>
        <authorList>
            <person name="Kanchanasin P."/>
            <person name="Tanasupawat S."/>
            <person name="Shi W."/>
            <person name="Wu L."/>
            <person name="Ma J."/>
        </authorList>
    </citation>
    <scope>NUCLEOTIDE SEQUENCE [LARGE SCALE GENOMIC DNA]</scope>
    <source>
        <strain evidence="2 3">SKP4-8</strain>
    </source>
</reference>
<dbReference type="Proteomes" id="UP000316425">
    <property type="component" value="Unassembled WGS sequence"/>
</dbReference>
<dbReference type="Pfam" id="PF06265">
    <property type="entry name" value="YutD-like"/>
    <property type="match status" value="1"/>
</dbReference>
<dbReference type="PIRSF" id="PIRSF012565">
    <property type="entry name" value="DUF1027"/>
    <property type="match status" value="1"/>
</dbReference>
<organism evidence="2 3">
    <name type="scientific">Allobacillus salarius</name>
    <dbReference type="NCBI Taxonomy" id="1955272"/>
    <lineage>
        <taxon>Bacteria</taxon>
        <taxon>Bacillati</taxon>
        <taxon>Bacillota</taxon>
        <taxon>Bacilli</taxon>
        <taxon>Bacillales</taxon>
        <taxon>Bacillaceae</taxon>
        <taxon>Allobacillus</taxon>
    </lineage>
</organism>
<gene>
    <name evidence="2" type="ORF">FPQ13_10525</name>
</gene>
<name>A0A556PBY5_9BACI</name>
<protein>
    <submittedName>
        <fullName evidence="2">DUF1027 domain-containing protein</fullName>
    </submittedName>
</protein>
<keyword evidence="3" id="KW-1185">Reference proteome</keyword>
<evidence type="ECO:0000256" key="1">
    <source>
        <dbReference type="PIRSR" id="PIRSR012565-1"/>
    </source>
</evidence>